<gene>
    <name evidence="1" type="ORF">OESDEN_01367</name>
</gene>
<sequence>MVQKFDYRVCFVCGQGFDKDDIAKHETNCLNGWMRECDRLERRFEARTPEPLEIPSIDGTKDLRRLNDHAKDQAARAQLLRCRKCNEKVPFRKADDHRCTRFDPPIEFFF</sequence>
<dbReference type="OrthoDB" id="5793009at2759"/>
<name>A0A0B1TRF9_OESDE</name>
<evidence type="ECO:0000313" key="1">
    <source>
        <dbReference type="EMBL" id="KHJ98646.1"/>
    </source>
</evidence>
<reference evidence="1 2" key="1">
    <citation type="submission" date="2014-03" db="EMBL/GenBank/DDBJ databases">
        <title>Draft genome of the hookworm Oesophagostomum dentatum.</title>
        <authorList>
            <person name="Mitreva M."/>
        </authorList>
    </citation>
    <scope>NUCLEOTIDE SEQUENCE [LARGE SCALE GENOMIC DNA]</scope>
    <source>
        <strain evidence="1 2">OD-Hann</strain>
    </source>
</reference>
<proteinExistence type="predicted"/>
<evidence type="ECO:0000313" key="2">
    <source>
        <dbReference type="Proteomes" id="UP000053660"/>
    </source>
</evidence>
<evidence type="ECO:0008006" key="3">
    <source>
        <dbReference type="Google" id="ProtNLM"/>
    </source>
</evidence>
<dbReference type="Proteomes" id="UP000053660">
    <property type="component" value="Unassembled WGS sequence"/>
</dbReference>
<protein>
    <recommendedName>
        <fullName evidence="3">Zinc finger, C2H2 type</fullName>
    </recommendedName>
</protein>
<dbReference type="AlphaFoldDB" id="A0A0B1TRF9"/>
<accession>A0A0B1TRF9</accession>
<dbReference type="EMBL" id="KN549288">
    <property type="protein sequence ID" value="KHJ98646.1"/>
    <property type="molecule type" value="Genomic_DNA"/>
</dbReference>
<keyword evidence="2" id="KW-1185">Reference proteome</keyword>
<organism evidence="1 2">
    <name type="scientific">Oesophagostomum dentatum</name>
    <name type="common">Nodular worm</name>
    <dbReference type="NCBI Taxonomy" id="61180"/>
    <lineage>
        <taxon>Eukaryota</taxon>
        <taxon>Metazoa</taxon>
        <taxon>Ecdysozoa</taxon>
        <taxon>Nematoda</taxon>
        <taxon>Chromadorea</taxon>
        <taxon>Rhabditida</taxon>
        <taxon>Rhabditina</taxon>
        <taxon>Rhabditomorpha</taxon>
        <taxon>Strongyloidea</taxon>
        <taxon>Strongylidae</taxon>
        <taxon>Oesophagostomum</taxon>
    </lineage>
</organism>